<feature type="domain" description="4Fe-4S ferredoxin-type" evidence="5">
    <location>
        <begin position="206"/>
        <end position="235"/>
    </location>
</feature>
<dbReference type="Gene3D" id="3.30.70.20">
    <property type="match status" value="1"/>
</dbReference>
<proteinExistence type="predicted"/>
<dbReference type="InterPro" id="IPR029039">
    <property type="entry name" value="Flavoprotein-like_sf"/>
</dbReference>
<evidence type="ECO:0000256" key="4">
    <source>
        <dbReference type="ARBA" id="ARBA00023014"/>
    </source>
</evidence>
<dbReference type="InterPro" id="IPR050157">
    <property type="entry name" value="PSI_iron-sulfur_center"/>
</dbReference>
<dbReference type="InterPro" id="IPR017900">
    <property type="entry name" value="4Fe4S_Fe_S_CS"/>
</dbReference>
<evidence type="ECO:0000259" key="5">
    <source>
        <dbReference type="PROSITE" id="PS51379"/>
    </source>
</evidence>
<protein>
    <submittedName>
        <fullName evidence="6">4Fe-4S dicluster domain-containing protein</fullName>
    </submittedName>
</protein>
<dbReference type="Gene3D" id="3.40.50.360">
    <property type="match status" value="1"/>
</dbReference>
<dbReference type="PROSITE" id="PS00198">
    <property type="entry name" value="4FE4S_FER_1"/>
    <property type="match status" value="1"/>
</dbReference>
<dbReference type="PANTHER" id="PTHR24960:SF79">
    <property type="entry name" value="PHOTOSYSTEM I IRON-SULFUR CENTER"/>
    <property type="match status" value="1"/>
</dbReference>
<keyword evidence="1" id="KW-0004">4Fe-4S</keyword>
<dbReference type="RefSeq" id="WP_149484791.1">
    <property type="nucleotide sequence ID" value="NZ_CP036150.1"/>
</dbReference>
<dbReference type="Proteomes" id="UP000324209">
    <property type="component" value="Chromosome"/>
</dbReference>
<keyword evidence="7" id="KW-1185">Reference proteome</keyword>
<name>A0A5C1QH96_9SPIO</name>
<evidence type="ECO:0000256" key="1">
    <source>
        <dbReference type="ARBA" id="ARBA00022485"/>
    </source>
</evidence>
<evidence type="ECO:0000313" key="6">
    <source>
        <dbReference type="EMBL" id="QEN06708.1"/>
    </source>
</evidence>
<reference evidence="6 7" key="1">
    <citation type="submission" date="2019-02" db="EMBL/GenBank/DDBJ databases">
        <title>Complete Genome Sequence and Methylome Analysis of free living Spirochaetas.</title>
        <authorList>
            <person name="Fomenkov A."/>
            <person name="Dubinina G."/>
            <person name="Leshcheva N."/>
            <person name="Mikheeva N."/>
            <person name="Grabovich M."/>
            <person name="Vincze T."/>
            <person name="Roberts R.J."/>
        </authorList>
    </citation>
    <scope>NUCLEOTIDE SEQUENCE [LARGE SCALE GENOMIC DNA]</scope>
    <source>
        <strain evidence="6 7">K2</strain>
    </source>
</reference>
<evidence type="ECO:0000256" key="2">
    <source>
        <dbReference type="ARBA" id="ARBA00022723"/>
    </source>
</evidence>
<keyword evidence="4" id="KW-0411">Iron-sulfur</keyword>
<dbReference type="GO" id="GO:0051539">
    <property type="term" value="F:4 iron, 4 sulfur cluster binding"/>
    <property type="evidence" value="ECO:0007669"/>
    <property type="project" value="UniProtKB-KW"/>
</dbReference>
<keyword evidence="2" id="KW-0479">Metal-binding</keyword>
<dbReference type="OrthoDB" id="9813995at2"/>
<evidence type="ECO:0000313" key="7">
    <source>
        <dbReference type="Proteomes" id="UP000324209"/>
    </source>
</evidence>
<accession>A0A5C1QH96</accession>
<dbReference type="PROSITE" id="PS51379">
    <property type="entry name" value="4FE4S_FER_2"/>
    <property type="match status" value="2"/>
</dbReference>
<keyword evidence="3" id="KW-0408">Iron</keyword>
<sequence>MKLINQIYFSPTGTTRKIVNTIARSLLCDQEIKSDITHKPIQASFTSSDLVIIACPVYAGRLPAIMEERLEGLSGTETRAIIIVVYGNRDYDDALLELYNVMTQKGFLVISAAAFVGEHSYSNKTYPIALNRPDEKDIRKASDYGSSLLSILNQKTSPQYNLDIPGRYPYKPESVPRSISPVTNDRCTMCLSCMEACPSKAIRQGKTLETDSEKCILCSACIKICPNDARGFIDEKILNITESLYLNCQERKEPELFLP</sequence>
<dbReference type="SUPFAM" id="SSF52218">
    <property type="entry name" value="Flavoproteins"/>
    <property type="match status" value="1"/>
</dbReference>
<dbReference type="SUPFAM" id="SSF54862">
    <property type="entry name" value="4Fe-4S ferredoxins"/>
    <property type="match status" value="1"/>
</dbReference>
<evidence type="ECO:0000256" key="3">
    <source>
        <dbReference type="ARBA" id="ARBA00023004"/>
    </source>
</evidence>
<dbReference type="GO" id="GO:0046872">
    <property type="term" value="F:metal ion binding"/>
    <property type="evidence" value="ECO:0007669"/>
    <property type="project" value="UniProtKB-KW"/>
</dbReference>
<dbReference type="KEGG" id="ock:EXM22_01390"/>
<gene>
    <name evidence="6" type="ORF">EXM22_01390</name>
</gene>
<dbReference type="InterPro" id="IPR017896">
    <property type="entry name" value="4Fe4S_Fe-S-bd"/>
</dbReference>
<dbReference type="Pfam" id="PF13237">
    <property type="entry name" value="Fer4_10"/>
    <property type="match status" value="1"/>
</dbReference>
<dbReference type="PANTHER" id="PTHR24960">
    <property type="entry name" value="PHOTOSYSTEM I IRON-SULFUR CENTER-RELATED"/>
    <property type="match status" value="1"/>
</dbReference>
<dbReference type="AlphaFoldDB" id="A0A5C1QH96"/>
<feature type="domain" description="4Fe-4S ferredoxin-type" evidence="5">
    <location>
        <begin position="177"/>
        <end position="203"/>
    </location>
</feature>
<dbReference type="EMBL" id="CP036150">
    <property type="protein sequence ID" value="QEN06708.1"/>
    <property type="molecule type" value="Genomic_DNA"/>
</dbReference>
<organism evidence="6 7">
    <name type="scientific">Oceanispirochaeta crateris</name>
    <dbReference type="NCBI Taxonomy" id="2518645"/>
    <lineage>
        <taxon>Bacteria</taxon>
        <taxon>Pseudomonadati</taxon>
        <taxon>Spirochaetota</taxon>
        <taxon>Spirochaetia</taxon>
        <taxon>Spirochaetales</taxon>
        <taxon>Spirochaetaceae</taxon>
        <taxon>Oceanispirochaeta</taxon>
    </lineage>
</organism>